<dbReference type="AlphaFoldDB" id="A0A2G9ZFQ6"/>
<dbReference type="Pfam" id="PF12686">
    <property type="entry name" value="DUF3800"/>
    <property type="match status" value="1"/>
</dbReference>
<gene>
    <name evidence="1" type="ORF">COX24_00570</name>
</gene>
<sequence>MATPKQKLYCYVDESGQDTKGKLFLVSIIIPDRERDAMRNELKTIEQKSGKNNKKWTRAKRQQRESYIKQIIASRTFISHIYYSYYHDTKAYLDLTILSTAKAVCDKAKQPYEAIVFIDGLRRKESFRFGTGLRRLNINVKKVRGMRDESDEFIRLADAISGLVRDGMENDKPMQDLYKQIEQKKIVKNV</sequence>
<dbReference type="EMBL" id="PCSB01000012">
    <property type="protein sequence ID" value="PIP31994.1"/>
    <property type="molecule type" value="Genomic_DNA"/>
</dbReference>
<protein>
    <recommendedName>
        <fullName evidence="3">DUF3800 domain-containing protein</fullName>
    </recommendedName>
</protein>
<organism evidence="1 2">
    <name type="scientific">bacterium (Candidatus Gribaldobacteria) CG23_combo_of_CG06-09_8_20_14_all_37_87_8</name>
    <dbReference type="NCBI Taxonomy" id="2014278"/>
    <lineage>
        <taxon>Bacteria</taxon>
        <taxon>Candidatus Gribaldobacteria</taxon>
    </lineage>
</organism>
<comment type="caution">
    <text evidence="1">The sequence shown here is derived from an EMBL/GenBank/DDBJ whole genome shotgun (WGS) entry which is preliminary data.</text>
</comment>
<evidence type="ECO:0000313" key="1">
    <source>
        <dbReference type="EMBL" id="PIP31994.1"/>
    </source>
</evidence>
<reference evidence="1 2" key="1">
    <citation type="submission" date="2017-09" db="EMBL/GenBank/DDBJ databases">
        <title>Depth-based differentiation of microbial function through sediment-hosted aquifers and enrichment of novel symbionts in the deep terrestrial subsurface.</title>
        <authorList>
            <person name="Probst A.J."/>
            <person name="Ladd B."/>
            <person name="Jarett J.K."/>
            <person name="Geller-Mcgrath D.E."/>
            <person name="Sieber C.M."/>
            <person name="Emerson J.B."/>
            <person name="Anantharaman K."/>
            <person name="Thomas B.C."/>
            <person name="Malmstrom R."/>
            <person name="Stieglmeier M."/>
            <person name="Klingl A."/>
            <person name="Woyke T."/>
            <person name="Ryan C.M."/>
            <person name="Banfield J.F."/>
        </authorList>
    </citation>
    <scope>NUCLEOTIDE SEQUENCE [LARGE SCALE GENOMIC DNA]</scope>
    <source>
        <strain evidence="1">CG23_combo_of_CG06-09_8_20_14_all_37_87_8</strain>
    </source>
</reference>
<evidence type="ECO:0000313" key="2">
    <source>
        <dbReference type="Proteomes" id="UP000230447"/>
    </source>
</evidence>
<dbReference type="InterPro" id="IPR024524">
    <property type="entry name" value="DUF3800"/>
</dbReference>
<proteinExistence type="predicted"/>
<accession>A0A2G9ZFQ6</accession>
<name>A0A2G9ZFQ6_9BACT</name>
<evidence type="ECO:0008006" key="3">
    <source>
        <dbReference type="Google" id="ProtNLM"/>
    </source>
</evidence>
<dbReference type="Proteomes" id="UP000230447">
    <property type="component" value="Unassembled WGS sequence"/>
</dbReference>